<dbReference type="InterPro" id="IPR001322">
    <property type="entry name" value="Lamin_tail_dom"/>
</dbReference>
<protein>
    <recommendedName>
        <fullName evidence="2">LTD domain-containing protein</fullName>
    </recommendedName>
</protein>
<dbReference type="RefSeq" id="WP_105002053.1">
    <property type="nucleotide sequence ID" value="NZ_MQVX01000001.1"/>
</dbReference>
<dbReference type="Proteomes" id="UP000239366">
    <property type="component" value="Unassembled WGS sequence"/>
</dbReference>
<dbReference type="EMBL" id="MQVX01000001">
    <property type="protein sequence ID" value="PQJ16380.1"/>
    <property type="molecule type" value="Genomic_DNA"/>
</dbReference>
<dbReference type="Pfam" id="PF18942">
    <property type="entry name" value="DUF5689"/>
    <property type="match status" value="1"/>
</dbReference>
<accession>A0A2S7T8X2</accession>
<dbReference type="AlphaFoldDB" id="A0A2S7T8X2"/>
<organism evidence="3 4">
    <name type="scientific">Aureicoccus marinus</name>
    <dbReference type="NCBI Taxonomy" id="754435"/>
    <lineage>
        <taxon>Bacteria</taxon>
        <taxon>Pseudomonadati</taxon>
        <taxon>Bacteroidota</taxon>
        <taxon>Flavobacteriia</taxon>
        <taxon>Flavobacteriales</taxon>
        <taxon>Flavobacteriaceae</taxon>
        <taxon>Aureicoccus</taxon>
    </lineage>
</organism>
<dbReference type="PROSITE" id="PS51841">
    <property type="entry name" value="LTD"/>
    <property type="match status" value="1"/>
</dbReference>
<evidence type="ECO:0000313" key="4">
    <source>
        <dbReference type="Proteomes" id="UP000239366"/>
    </source>
</evidence>
<dbReference type="OrthoDB" id="1492759at2"/>
<evidence type="ECO:0000256" key="1">
    <source>
        <dbReference type="SAM" id="MobiDB-lite"/>
    </source>
</evidence>
<dbReference type="InterPro" id="IPR036415">
    <property type="entry name" value="Lamin_tail_dom_sf"/>
</dbReference>
<keyword evidence="4" id="KW-1185">Reference proteome</keyword>
<comment type="caution">
    <text evidence="3">The sequence shown here is derived from an EMBL/GenBank/DDBJ whole genome shotgun (WGS) entry which is preliminary data.</text>
</comment>
<evidence type="ECO:0000313" key="3">
    <source>
        <dbReference type="EMBL" id="PQJ16380.1"/>
    </source>
</evidence>
<dbReference type="PROSITE" id="PS51257">
    <property type="entry name" value="PROKAR_LIPOPROTEIN"/>
    <property type="match status" value="1"/>
</dbReference>
<dbReference type="Pfam" id="PF00932">
    <property type="entry name" value="LTD"/>
    <property type="match status" value="1"/>
</dbReference>
<feature type="region of interest" description="Disordered" evidence="1">
    <location>
        <begin position="423"/>
        <end position="474"/>
    </location>
</feature>
<feature type="domain" description="LTD" evidence="2">
    <location>
        <begin position="284"/>
        <end position="439"/>
    </location>
</feature>
<name>A0A2S7T8X2_9FLAO</name>
<dbReference type="SUPFAM" id="SSF74853">
    <property type="entry name" value="Lamin A/C globular tail domain"/>
    <property type="match status" value="1"/>
</dbReference>
<gene>
    <name evidence="3" type="ORF">BST99_12230</name>
</gene>
<sequence>MNRNHLNCIAYLPNNPGYHYYLLLALIGLVSFSSCEYIPVGDPPESSCQDSSAPLISFNDLVAQWDSDLLYLGEDQVLEGYVTSSDEAGNFFNELIIQDQPSQPEHGLRVLLESSNTFSSYPVGTKIRIHLQGLGLDRVSGEWRLGSVQTLFDQPSLTGIPHSLMADFIVKSCVQDELLEPFSIGELPLDQLPLLTLVRLDGMQFIEEDLDKSYADSENETIREFEDCAGQRFGLISSHFSDFQSEPINHGRGSIVGIVESMGSKRTIRIRTLDDLSFQEDRCTTTSPIEEDDNLIFISEIADPNNETGARFIELYNAGNHERVLKGWILQRFTNDSPEVSSETDLSGLRIEAKGTLVLAANGEVFEEVYGRAADAVVSGNSVANSNGDDNFRLLSSLGESIDLFGRIGEDGSLTDHEFEDGRALRRPEIDQGQNAYDPSEWWLWNDSGAAGTENRAQNAPEDYSPGIHPDPME</sequence>
<reference evidence="4" key="1">
    <citation type="submission" date="2016-11" db="EMBL/GenBank/DDBJ databases">
        <title>Trade-off between light-utilization and light-protection in marine flavobacteria.</title>
        <authorList>
            <person name="Kumagai Y."/>
            <person name="Yoshizawa S."/>
            <person name="Kogure K."/>
        </authorList>
    </citation>
    <scope>NUCLEOTIDE SEQUENCE [LARGE SCALE GENOMIC DNA]</scope>
    <source>
        <strain evidence="4">SG-18</strain>
    </source>
</reference>
<evidence type="ECO:0000259" key="2">
    <source>
        <dbReference type="PROSITE" id="PS51841"/>
    </source>
</evidence>
<dbReference type="InterPro" id="IPR043744">
    <property type="entry name" value="DUF5689"/>
</dbReference>
<dbReference type="Gene3D" id="2.60.40.1260">
    <property type="entry name" value="Lamin Tail domain"/>
    <property type="match status" value="1"/>
</dbReference>
<proteinExistence type="predicted"/>